<feature type="transmembrane region" description="Helical" evidence="2">
    <location>
        <begin position="137"/>
        <end position="158"/>
    </location>
</feature>
<evidence type="ECO:0000256" key="1">
    <source>
        <dbReference type="SAM" id="MobiDB-lite"/>
    </source>
</evidence>
<sequence length="213" mass="22570">MRPRAWSRPPTAPTRSRLSSATRSNGGRRSPASSGSRRRSRNRRPGGQQSQPAPPVERGVDVKIRSIKNLASGIIFLAIAAVFWTGSFAMPIGTAARMGPGYFPQVLSVLLALLGAGIVASSLYVEDSMPAAFHWRGLAFIIGAAVLFGVLLKPLGIVPALGATILITTMASPNFRPATALVLAVGLVGFVWIVFVEALHLPWVAFGPWLGGY</sequence>
<evidence type="ECO:0000256" key="2">
    <source>
        <dbReference type="SAM" id="Phobius"/>
    </source>
</evidence>
<evidence type="ECO:0000259" key="3">
    <source>
        <dbReference type="Pfam" id="PF07331"/>
    </source>
</evidence>
<protein>
    <submittedName>
        <fullName evidence="4">Tripartite tricarboxylate transporter TctB family protein</fullName>
    </submittedName>
</protein>
<name>A0A964WS94_9HYPH</name>
<dbReference type="EMBL" id="SPKJ01000004">
    <property type="protein sequence ID" value="MYZ46595.1"/>
    <property type="molecule type" value="Genomic_DNA"/>
</dbReference>
<keyword evidence="2" id="KW-0472">Membrane</keyword>
<organism evidence="4 5">
    <name type="scientific">Propylenella binzhouense</name>
    <dbReference type="NCBI Taxonomy" id="2555902"/>
    <lineage>
        <taxon>Bacteria</taxon>
        <taxon>Pseudomonadati</taxon>
        <taxon>Pseudomonadota</taxon>
        <taxon>Alphaproteobacteria</taxon>
        <taxon>Hyphomicrobiales</taxon>
        <taxon>Propylenellaceae</taxon>
        <taxon>Propylenella</taxon>
    </lineage>
</organism>
<dbReference type="AlphaFoldDB" id="A0A964WS94"/>
<reference evidence="4" key="1">
    <citation type="submission" date="2019-03" db="EMBL/GenBank/DDBJ databases">
        <title>Afifella sp. nov., isolated from activated sludge.</title>
        <authorList>
            <person name="Li Q."/>
            <person name="Liu Y."/>
        </authorList>
    </citation>
    <scope>NUCLEOTIDE SEQUENCE</scope>
    <source>
        <strain evidence="4">L72</strain>
    </source>
</reference>
<keyword evidence="2" id="KW-0812">Transmembrane</keyword>
<feature type="transmembrane region" description="Helical" evidence="2">
    <location>
        <begin position="178"/>
        <end position="199"/>
    </location>
</feature>
<evidence type="ECO:0000313" key="4">
    <source>
        <dbReference type="EMBL" id="MYZ46595.1"/>
    </source>
</evidence>
<comment type="caution">
    <text evidence="4">The sequence shown here is derived from an EMBL/GenBank/DDBJ whole genome shotgun (WGS) entry which is preliminary data.</text>
</comment>
<feature type="region of interest" description="Disordered" evidence="1">
    <location>
        <begin position="1"/>
        <end position="58"/>
    </location>
</feature>
<feature type="transmembrane region" description="Helical" evidence="2">
    <location>
        <begin position="102"/>
        <end position="125"/>
    </location>
</feature>
<feature type="compositionally biased region" description="Polar residues" evidence="1">
    <location>
        <begin position="13"/>
        <end position="22"/>
    </location>
</feature>
<feature type="compositionally biased region" description="Low complexity" evidence="1">
    <location>
        <begin position="23"/>
        <end position="35"/>
    </location>
</feature>
<feature type="domain" description="DUF1468" evidence="3">
    <location>
        <begin position="71"/>
        <end position="202"/>
    </location>
</feature>
<keyword evidence="5" id="KW-1185">Reference proteome</keyword>
<accession>A0A964WS94</accession>
<evidence type="ECO:0000313" key="5">
    <source>
        <dbReference type="Proteomes" id="UP000773614"/>
    </source>
</evidence>
<gene>
    <name evidence="4" type="ORF">E4O86_02520</name>
</gene>
<feature type="transmembrane region" description="Helical" evidence="2">
    <location>
        <begin position="70"/>
        <end position="90"/>
    </location>
</feature>
<dbReference type="InterPro" id="IPR009936">
    <property type="entry name" value="DUF1468"/>
</dbReference>
<dbReference type="Proteomes" id="UP000773614">
    <property type="component" value="Unassembled WGS sequence"/>
</dbReference>
<proteinExistence type="predicted"/>
<dbReference type="Pfam" id="PF07331">
    <property type="entry name" value="TctB"/>
    <property type="match status" value="1"/>
</dbReference>
<keyword evidence="2" id="KW-1133">Transmembrane helix</keyword>